<evidence type="ECO:0000256" key="1">
    <source>
        <dbReference type="ARBA" id="ARBA00010528"/>
    </source>
</evidence>
<dbReference type="InterPro" id="IPR013005">
    <property type="entry name" value="Ribosomal_uL4-like"/>
</dbReference>
<dbReference type="KEGG" id="plon:Pla110_34930"/>
<evidence type="ECO:0000313" key="8">
    <source>
        <dbReference type="Proteomes" id="UP000317178"/>
    </source>
</evidence>
<comment type="function">
    <text evidence="5">One of the primary rRNA binding proteins, this protein initially binds near the 5'-end of the 23S rRNA. It is important during the early stages of 50S assembly. It makes multiple contacts with different domains of the 23S rRNA in the assembled 50S subunit and ribosome.</text>
</comment>
<keyword evidence="5" id="KW-0694">RNA-binding</keyword>
<dbReference type="PANTHER" id="PTHR10746">
    <property type="entry name" value="50S RIBOSOMAL PROTEIN L4"/>
    <property type="match status" value="1"/>
</dbReference>
<evidence type="ECO:0000256" key="5">
    <source>
        <dbReference type="HAMAP-Rule" id="MF_01328"/>
    </source>
</evidence>
<dbReference type="GO" id="GO:0019843">
    <property type="term" value="F:rRNA binding"/>
    <property type="evidence" value="ECO:0007669"/>
    <property type="project" value="UniProtKB-UniRule"/>
</dbReference>
<protein>
    <recommendedName>
        <fullName evidence="4 5">Large ribosomal subunit protein uL4</fullName>
    </recommendedName>
</protein>
<gene>
    <name evidence="5 7" type="primary">rplD</name>
    <name evidence="7" type="ORF">Pla110_34930</name>
</gene>
<dbReference type="AlphaFoldDB" id="A0A518CRA9"/>
<dbReference type="HAMAP" id="MF_01328_B">
    <property type="entry name" value="Ribosomal_uL4_B"/>
    <property type="match status" value="1"/>
</dbReference>
<comment type="similarity">
    <text evidence="1 5">Belongs to the universal ribosomal protein uL4 family.</text>
</comment>
<dbReference type="Pfam" id="PF00573">
    <property type="entry name" value="Ribosomal_L4"/>
    <property type="match status" value="1"/>
</dbReference>
<keyword evidence="8" id="KW-1185">Reference proteome</keyword>
<dbReference type="NCBIfam" id="TIGR03953">
    <property type="entry name" value="rplD_bact"/>
    <property type="match status" value="1"/>
</dbReference>
<dbReference type="InterPro" id="IPR002136">
    <property type="entry name" value="Ribosomal_uL4"/>
</dbReference>
<dbReference type="GO" id="GO:0005840">
    <property type="term" value="C:ribosome"/>
    <property type="evidence" value="ECO:0007669"/>
    <property type="project" value="UniProtKB-KW"/>
</dbReference>
<dbReference type="GO" id="GO:0006412">
    <property type="term" value="P:translation"/>
    <property type="evidence" value="ECO:0007669"/>
    <property type="project" value="UniProtKB-UniRule"/>
</dbReference>
<dbReference type="SUPFAM" id="SSF52166">
    <property type="entry name" value="Ribosomal protein L4"/>
    <property type="match status" value="1"/>
</dbReference>
<dbReference type="OrthoDB" id="9803201at2"/>
<evidence type="ECO:0000256" key="2">
    <source>
        <dbReference type="ARBA" id="ARBA00022980"/>
    </source>
</evidence>
<keyword evidence="5" id="KW-0699">rRNA-binding</keyword>
<evidence type="ECO:0000256" key="4">
    <source>
        <dbReference type="ARBA" id="ARBA00035244"/>
    </source>
</evidence>
<dbReference type="Proteomes" id="UP000317178">
    <property type="component" value="Chromosome"/>
</dbReference>
<reference evidence="7 8" key="1">
    <citation type="submission" date="2019-02" db="EMBL/GenBank/DDBJ databases">
        <title>Deep-cultivation of Planctomycetes and their phenomic and genomic characterization uncovers novel biology.</title>
        <authorList>
            <person name="Wiegand S."/>
            <person name="Jogler M."/>
            <person name="Boedeker C."/>
            <person name="Pinto D."/>
            <person name="Vollmers J."/>
            <person name="Rivas-Marin E."/>
            <person name="Kohn T."/>
            <person name="Peeters S.H."/>
            <person name="Heuer A."/>
            <person name="Rast P."/>
            <person name="Oberbeckmann S."/>
            <person name="Bunk B."/>
            <person name="Jeske O."/>
            <person name="Meyerdierks A."/>
            <person name="Storesund J.E."/>
            <person name="Kallscheuer N."/>
            <person name="Luecker S."/>
            <person name="Lage O.M."/>
            <person name="Pohl T."/>
            <person name="Merkel B.J."/>
            <person name="Hornburger P."/>
            <person name="Mueller R.-W."/>
            <person name="Bruemmer F."/>
            <person name="Labrenz M."/>
            <person name="Spormann A.M."/>
            <person name="Op den Camp H."/>
            <person name="Overmann J."/>
            <person name="Amann R."/>
            <person name="Jetten M.S.M."/>
            <person name="Mascher T."/>
            <person name="Medema M.H."/>
            <person name="Devos D.P."/>
            <person name="Kaster A.-K."/>
            <person name="Ovreas L."/>
            <person name="Rohde M."/>
            <person name="Galperin M.Y."/>
            <person name="Jogler C."/>
        </authorList>
    </citation>
    <scope>NUCLEOTIDE SEQUENCE [LARGE SCALE GENOMIC DNA]</scope>
    <source>
        <strain evidence="7 8">Pla110</strain>
    </source>
</reference>
<proteinExistence type="inferred from homology"/>
<dbReference type="GO" id="GO:0003735">
    <property type="term" value="F:structural constituent of ribosome"/>
    <property type="evidence" value="ECO:0007669"/>
    <property type="project" value="InterPro"/>
</dbReference>
<evidence type="ECO:0000313" key="7">
    <source>
        <dbReference type="EMBL" id="QDU81748.1"/>
    </source>
</evidence>
<dbReference type="InterPro" id="IPR023574">
    <property type="entry name" value="Ribosomal_uL4_dom_sf"/>
</dbReference>
<feature type="region of interest" description="Disordered" evidence="6">
    <location>
        <begin position="68"/>
        <end position="88"/>
    </location>
</feature>
<dbReference type="GO" id="GO:1990904">
    <property type="term" value="C:ribonucleoprotein complex"/>
    <property type="evidence" value="ECO:0007669"/>
    <property type="project" value="UniProtKB-KW"/>
</dbReference>
<organism evidence="7 8">
    <name type="scientific">Polystyrenella longa</name>
    <dbReference type="NCBI Taxonomy" id="2528007"/>
    <lineage>
        <taxon>Bacteria</taxon>
        <taxon>Pseudomonadati</taxon>
        <taxon>Planctomycetota</taxon>
        <taxon>Planctomycetia</taxon>
        <taxon>Planctomycetales</taxon>
        <taxon>Planctomycetaceae</taxon>
        <taxon>Polystyrenella</taxon>
    </lineage>
</organism>
<accession>A0A518CRA9</accession>
<dbReference type="RefSeq" id="WP_144997355.1">
    <property type="nucleotide sequence ID" value="NZ_CP036281.1"/>
</dbReference>
<keyword evidence="2 5" id="KW-0689">Ribosomal protein</keyword>
<dbReference type="EMBL" id="CP036281">
    <property type="protein sequence ID" value="QDU81748.1"/>
    <property type="molecule type" value="Genomic_DNA"/>
</dbReference>
<dbReference type="PANTHER" id="PTHR10746:SF6">
    <property type="entry name" value="LARGE RIBOSOMAL SUBUNIT PROTEIN UL4M"/>
    <property type="match status" value="1"/>
</dbReference>
<name>A0A518CRA9_9PLAN</name>
<evidence type="ECO:0000256" key="6">
    <source>
        <dbReference type="SAM" id="MobiDB-lite"/>
    </source>
</evidence>
<evidence type="ECO:0000256" key="3">
    <source>
        <dbReference type="ARBA" id="ARBA00023274"/>
    </source>
</evidence>
<comment type="function">
    <text evidence="5">Forms part of the polypeptide exit tunnel.</text>
</comment>
<sequence>MASIAIKNMSGDEVGSFDYDLDALSPEINKQLLHDVVVMYEANKRVGTVKTKGRGEVAGSTKKLFRQKGTGRARAGASRTPVRKGGGHTFAKTPKDWTYRLPKKAVRLATRMALRSKFEDNQVCLVDSLSVDGPKTKLIADTLKTLGLASKSVLMVIPEYNIDLWRSSRNIEQLQVSPTNFLNAYDLLHQHELIITKDALESLLNPAAVTA</sequence>
<dbReference type="Gene3D" id="3.40.1370.10">
    <property type="match status" value="1"/>
</dbReference>
<comment type="subunit">
    <text evidence="5">Part of the 50S ribosomal subunit.</text>
</comment>
<keyword evidence="3 5" id="KW-0687">Ribonucleoprotein</keyword>